<comment type="cofactor">
    <cofactor evidence="2">
        <name>a divalent metal cation</name>
        <dbReference type="ChEBI" id="CHEBI:60240"/>
    </cofactor>
</comment>
<comment type="catalytic activity">
    <reaction evidence="1">
        <text>4-hydroxy-4-methyl-2-oxoglutarate = 2 pyruvate</text>
        <dbReference type="Rhea" id="RHEA:22748"/>
        <dbReference type="ChEBI" id="CHEBI:15361"/>
        <dbReference type="ChEBI" id="CHEBI:58276"/>
        <dbReference type="EC" id="4.1.3.17"/>
    </reaction>
</comment>
<dbReference type="InterPro" id="IPR008927">
    <property type="entry name" value="6-PGluconate_DH-like_C_sf"/>
</dbReference>
<comment type="catalytic activity">
    <reaction evidence="12">
        <text>oxaloacetate + H(+) = pyruvate + CO2</text>
        <dbReference type="Rhea" id="RHEA:15641"/>
        <dbReference type="ChEBI" id="CHEBI:15361"/>
        <dbReference type="ChEBI" id="CHEBI:15378"/>
        <dbReference type="ChEBI" id="CHEBI:16452"/>
        <dbReference type="ChEBI" id="CHEBI:16526"/>
        <dbReference type="EC" id="4.1.1.112"/>
    </reaction>
</comment>
<dbReference type="SUPFAM" id="SSF51735">
    <property type="entry name" value="NAD(P)-binding Rossmann-fold domains"/>
    <property type="match status" value="1"/>
</dbReference>
<name>A0A318M280_9PSEU</name>
<evidence type="ECO:0000313" key="16">
    <source>
        <dbReference type="EMBL" id="PXY36655.1"/>
    </source>
</evidence>
<evidence type="ECO:0000256" key="11">
    <source>
        <dbReference type="ARBA" id="ARBA00032305"/>
    </source>
</evidence>
<evidence type="ECO:0000256" key="7">
    <source>
        <dbReference type="ARBA" id="ARBA00016549"/>
    </source>
</evidence>
<feature type="domain" description="6-phosphogluconate dehydrogenase NADP-binding" evidence="14">
    <location>
        <begin position="2"/>
        <end position="146"/>
    </location>
</feature>
<dbReference type="InterPro" id="IPR013328">
    <property type="entry name" value="6PGD_dom2"/>
</dbReference>
<dbReference type="GO" id="GO:0016740">
    <property type="term" value="F:transferase activity"/>
    <property type="evidence" value="ECO:0007669"/>
    <property type="project" value="UniProtKB-KW"/>
</dbReference>
<comment type="similarity">
    <text evidence="3">Belongs to the class II aldolase/RraA-like family.</text>
</comment>
<dbReference type="SUPFAM" id="SSF89562">
    <property type="entry name" value="RraA-like"/>
    <property type="match status" value="1"/>
</dbReference>
<evidence type="ECO:0000256" key="1">
    <source>
        <dbReference type="ARBA" id="ARBA00001342"/>
    </source>
</evidence>
<evidence type="ECO:0000256" key="4">
    <source>
        <dbReference type="ARBA" id="ARBA00011233"/>
    </source>
</evidence>
<evidence type="ECO:0000256" key="9">
    <source>
        <dbReference type="ARBA" id="ARBA00029596"/>
    </source>
</evidence>
<comment type="function">
    <text evidence="8">Catalyzes the aldol cleavage of 4-hydroxy-4-methyl-2-oxoglutarate (HMG) into 2 molecules of pyruvate. Also contains a secondary oxaloacetate (OAA) decarboxylase activity due to the common pyruvate enolate transition state formed following C-C bond cleavage in the retro-aldol and decarboxylation reactions.</text>
</comment>
<keyword evidence="13" id="KW-0479">Metal-binding</keyword>
<accession>A0A318M280</accession>
<evidence type="ECO:0000256" key="5">
    <source>
        <dbReference type="ARBA" id="ARBA00012213"/>
    </source>
</evidence>
<dbReference type="RefSeq" id="WP_110336740.1">
    <property type="nucleotide sequence ID" value="NZ_MASU01000005.1"/>
</dbReference>
<dbReference type="PANTHER" id="PTHR33254:SF4">
    <property type="entry name" value="4-HYDROXY-4-METHYL-2-OXOGLUTARATE ALDOLASE 3-RELATED"/>
    <property type="match status" value="1"/>
</dbReference>
<comment type="cofactor">
    <cofactor evidence="13">
        <name>Mg(2+)</name>
        <dbReference type="ChEBI" id="CHEBI:18420"/>
    </cofactor>
</comment>
<dbReference type="GO" id="GO:0047443">
    <property type="term" value="F:4-hydroxy-4-methyl-2-oxoglutarate aldolase activity"/>
    <property type="evidence" value="ECO:0007669"/>
    <property type="project" value="UniProtKB-EC"/>
</dbReference>
<dbReference type="Proteomes" id="UP000247892">
    <property type="component" value="Unassembled WGS sequence"/>
</dbReference>
<evidence type="ECO:0000256" key="2">
    <source>
        <dbReference type="ARBA" id="ARBA00001968"/>
    </source>
</evidence>
<dbReference type="Gene3D" id="3.50.30.40">
    <property type="entry name" value="Ribonuclease E inhibitor RraA/RraA-like"/>
    <property type="match status" value="1"/>
</dbReference>
<dbReference type="Pfam" id="PF03446">
    <property type="entry name" value="NAD_binding_2"/>
    <property type="match status" value="1"/>
</dbReference>
<feature type="binding site" evidence="13">
    <location>
        <position position="362"/>
    </location>
    <ligand>
        <name>substrate</name>
    </ligand>
</feature>
<dbReference type="AlphaFoldDB" id="A0A318M280"/>
<gene>
    <name evidence="16" type="ORF">BA062_14915</name>
</gene>
<feature type="binding site" evidence="13">
    <location>
        <position position="363"/>
    </location>
    <ligand>
        <name>Mg(2+)</name>
        <dbReference type="ChEBI" id="CHEBI:18420"/>
    </ligand>
</feature>
<evidence type="ECO:0000256" key="13">
    <source>
        <dbReference type="PIRSR" id="PIRSR605493-1"/>
    </source>
</evidence>
<feature type="domain" description="Phosphogluconate dehydrogenase NAD-binding putative C-terminal" evidence="15">
    <location>
        <begin position="184"/>
        <end position="249"/>
    </location>
</feature>
<evidence type="ECO:0000256" key="10">
    <source>
        <dbReference type="ARBA" id="ARBA00030169"/>
    </source>
</evidence>
<dbReference type="InterPro" id="IPR036704">
    <property type="entry name" value="RraA/RraA-like_sf"/>
</dbReference>
<dbReference type="EMBL" id="MASU01000005">
    <property type="protein sequence ID" value="PXY36655.1"/>
    <property type="molecule type" value="Genomic_DNA"/>
</dbReference>
<dbReference type="GO" id="GO:0008948">
    <property type="term" value="F:oxaloacetate decarboxylase activity"/>
    <property type="evidence" value="ECO:0007669"/>
    <property type="project" value="UniProtKB-EC"/>
</dbReference>
<reference evidence="16 17" key="1">
    <citation type="submission" date="2016-07" db="EMBL/GenBank/DDBJ databases">
        <title>Draft genome sequence of Prauserella sp. YIM 121212, isolated from alkaline soil.</title>
        <authorList>
            <person name="Ruckert C."/>
            <person name="Albersmeier A."/>
            <person name="Jiang C.-L."/>
            <person name="Jiang Y."/>
            <person name="Kalinowski J."/>
            <person name="Schneider O."/>
            <person name="Winkler A."/>
            <person name="Zotchev S.B."/>
        </authorList>
    </citation>
    <scope>NUCLEOTIDE SEQUENCE [LARGE SCALE GENOMIC DNA]</scope>
    <source>
        <strain evidence="16 17">YIM 121212</strain>
    </source>
</reference>
<dbReference type="GO" id="GO:0046872">
    <property type="term" value="F:metal ion binding"/>
    <property type="evidence" value="ECO:0007669"/>
    <property type="project" value="UniProtKB-KW"/>
</dbReference>
<keyword evidence="16" id="KW-0808">Transferase</keyword>
<dbReference type="InterPro" id="IPR006115">
    <property type="entry name" value="6PGDH_NADP-bd"/>
</dbReference>
<evidence type="ECO:0000256" key="12">
    <source>
        <dbReference type="ARBA" id="ARBA00047973"/>
    </source>
</evidence>
<dbReference type="PANTHER" id="PTHR33254">
    <property type="entry name" value="4-HYDROXY-4-METHYL-2-OXOGLUTARATE ALDOLASE 3-RELATED"/>
    <property type="match status" value="1"/>
</dbReference>
<evidence type="ECO:0000256" key="6">
    <source>
        <dbReference type="ARBA" id="ARBA00012947"/>
    </source>
</evidence>
<dbReference type="Gene3D" id="1.10.1040.10">
    <property type="entry name" value="N-(1-d-carboxylethyl)-l-norvaline Dehydrogenase, domain 2"/>
    <property type="match status" value="1"/>
</dbReference>
<feature type="binding site" evidence="13">
    <location>
        <begin position="340"/>
        <end position="343"/>
    </location>
    <ligand>
        <name>substrate</name>
    </ligand>
</feature>
<evidence type="ECO:0000256" key="3">
    <source>
        <dbReference type="ARBA" id="ARBA00008621"/>
    </source>
</evidence>
<dbReference type="InterPro" id="IPR015814">
    <property type="entry name" value="Pgluconate_DH_NAD-bd_C"/>
</dbReference>
<keyword evidence="17" id="KW-1185">Reference proteome</keyword>
<dbReference type="Pfam" id="PF09130">
    <property type="entry name" value="DUF1932"/>
    <property type="match status" value="1"/>
</dbReference>
<dbReference type="OrthoDB" id="943692at2"/>
<keyword evidence="13" id="KW-0460">Magnesium</keyword>
<dbReference type="InterPro" id="IPR005493">
    <property type="entry name" value="RraA/RraA-like"/>
</dbReference>
<dbReference type="SUPFAM" id="SSF48179">
    <property type="entry name" value="6-phosphogluconate dehydrogenase C-terminal domain-like"/>
    <property type="match status" value="1"/>
</dbReference>
<comment type="caution">
    <text evidence="16">The sequence shown here is derived from an EMBL/GenBank/DDBJ whole genome shotgun (WGS) entry which is preliminary data.</text>
</comment>
<organism evidence="16 17">
    <name type="scientific">Prauserella flavalba</name>
    <dbReference type="NCBI Taxonomy" id="1477506"/>
    <lineage>
        <taxon>Bacteria</taxon>
        <taxon>Bacillati</taxon>
        <taxon>Actinomycetota</taxon>
        <taxon>Actinomycetes</taxon>
        <taxon>Pseudonocardiales</taxon>
        <taxon>Pseudonocardiaceae</taxon>
        <taxon>Prauserella</taxon>
    </lineage>
</organism>
<evidence type="ECO:0000256" key="8">
    <source>
        <dbReference type="ARBA" id="ARBA00025046"/>
    </source>
</evidence>
<dbReference type="CDD" id="cd16841">
    <property type="entry name" value="RraA_family"/>
    <property type="match status" value="1"/>
</dbReference>
<evidence type="ECO:0000313" key="17">
    <source>
        <dbReference type="Proteomes" id="UP000247892"/>
    </source>
</evidence>
<evidence type="ECO:0000259" key="15">
    <source>
        <dbReference type="Pfam" id="PF09130"/>
    </source>
</evidence>
<sequence>MRIAVLGLGEAGTIYAAGFAATGATVTGFDPADAPTPYGVTRADGAVEAVREADLVLSLVTAAHAVEVAAEVAPHLGSATAYADLNAASPQRKQDVAEALGDAAERFADVAVIGSVPQFGPRTALIVSGPAAQPVASAFRALGAPVEAIGGLPGDASRRKILRTVFMKGLGAVITEAMDAGAAAGEVEWVRAQISGALIGGDQALDRLDRGTRKHALRRAHESEAAAELLASLGVSPLVTTGVANRHRALSAEPARDLERLLAAYAEVPTAAIGDARDRLGVVDPRVRTMWPDARLAGRALTVLCRPGDNKGIHQALTVAGPGDVLVVDGGGDPSRALIGELIAHRALNRGVRGMIIDGAVRDVGALREAGFPVWAVGASPAGPYKAGPYRIGTDVSVGGVVVHRGDIVVADSDGVIVVPLADAERTLADARAVLADEAARYERILSERAG</sequence>
<dbReference type="EC" id="4.1.1.112" evidence="6"/>
<dbReference type="Gene3D" id="3.40.50.720">
    <property type="entry name" value="NAD(P)-binding Rossmann-like Domain"/>
    <property type="match status" value="1"/>
</dbReference>
<proteinExistence type="inferred from homology"/>
<dbReference type="EC" id="4.1.3.17" evidence="5"/>
<comment type="subunit">
    <text evidence="4">Homotrimer.</text>
</comment>
<dbReference type="InterPro" id="IPR036291">
    <property type="entry name" value="NAD(P)-bd_dom_sf"/>
</dbReference>
<evidence type="ECO:0000259" key="14">
    <source>
        <dbReference type="Pfam" id="PF03446"/>
    </source>
</evidence>
<dbReference type="GO" id="GO:0050661">
    <property type="term" value="F:NADP binding"/>
    <property type="evidence" value="ECO:0007669"/>
    <property type="project" value="InterPro"/>
</dbReference>
<dbReference type="Pfam" id="PF03737">
    <property type="entry name" value="RraA-like"/>
    <property type="match status" value="1"/>
</dbReference>
<protein>
    <recommendedName>
        <fullName evidence="7">Putative 4-hydroxy-4-methyl-2-oxoglutarate aldolase</fullName>
        <ecNumber evidence="6">4.1.1.112</ecNumber>
        <ecNumber evidence="5">4.1.3.17</ecNumber>
    </recommendedName>
    <alternativeName>
        <fullName evidence="11">Oxaloacetate decarboxylase</fullName>
    </alternativeName>
    <alternativeName>
        <fullName evidence="9">Regulator of ribonuclease activity homolog</fullName>
    </alternativeName>
    <alternativeName>
        <fullName evidence="10">RraA-like protein</fullName>
    </alternativeName>
</protein>